<keyword evidence="11 15" id="KW-0863">Zinc-finger</keyword>
<evidence type="ECO:0000256" key="13">
    <source>
        <dbReference type="ARBA" id="ARBA00022833"/>
    </source>
</evidence>
<dbReference type="InterPro" id="IPR039795">
    <property type="entry name" value="LTN1/Rkr1"/>
</dbReference>
<feature type="region of interest" description="Disordered" evidence="17">
    <location>
        <begin position="275"/>
        <end position="304"/>
    </location>
</feature>
<organism evidence="19 20">
    <name type="scientific">Rhodotorula diobovata</name>
    <dbReference type="NCBI Taxonomy" id="5288"/>
    <lineage>
        <taxon>Eukaryota</taxon>
        <taxon>Fungi</taxon>
        <taxon>Dikarya</taxon>
        <taxon>Basidiomycota</taxon>
        <taxon>Pucciniomycotina</taxon>
        <taxon>Microbotryomycetes</taxon>
        <taxon>Sporidiobolales</taxon>
        <taxon>Sporidiobolaceae</taxon>
        <taxon>Rhodotorula</taxon>
    </lineage>
</organism>
<evidence type="ECO:0000256" key="8">
    <source>
        <dbReference type="ARBA" id="ARBA00022679"/>
    </source>
</evidence>
<dbReference type="InterPro" id="IPR054477">
    <property type="entry name" value="LTN1_E3_ligase_6th"/>
</dbReference>
<dbReference type="Pfam" id="PF23009">
    <property type="entry name" value="UBC_like"/>
    <property type="match status" value="1"/>
</dbReference>
<comment type="function">
    <text evidence="16">E3 ubiquitin-protein ligase. Component of the ribosome quality control complex (RQC), a ribosome-associated complex that mediates ubiquitination and extraction of incompletely synthesized nascent chains for proteasomal degradation.</text>
</comment>
<dbReference type="EC" id="2.3.2.27" evidence="5 16"/>
<evidence type="ECO:0000256" key="16">
    <source>
        <dbReference type="RuleBase" id="RU367090"/>
    </source>
</evidence>
<dbReference type="InterPro" id="IPR001841">
    <property type="entry name" value="Znf_RING"/>
</dbReference>
<keyword evidence="7" id="KW-0963">Cytoplasm</keyword>
<feature type="compositionally biased region" description="Low complexity" evidence="17">
    <location>
        <begin position="1"/>
        <end position="12"/>
    </location>
</feature>
<evidence type="ECO:0000259" key="18">
    <source>
        <dbReference type="PROSITE" id="PS50089"/>
    </source>
</evidence>
<evidence type="ECO:0000256" key="12">
    <source>
        <dbReference type="ARBA" id="ARBA00022786"/>
    </source>
</evidence>
<evidence type="ECO:0000256" key="11">
    <source>
        <dbReference type="ARBA" id="ARBA00022771"/>
    </source>
</evidence>
<dbReference type="GO" id="GO:1990116">
    <property type="term" value="P:ribosome-associated ubiquitin-dependent protein catabolic process"/>
    <property type="evidence" value="ECO:0007669"/>
    <property type="project" value="UniProtKB-UniRule"/>
</dbReference>
<evidence type="ECO:0000256" key="2">
    <source>
        <dbReference type="ARBA" id="ARBA00004514"/>
    </source>
</evidence>
<evidence type="ECO:0000256" key="17">
    <source>
        <dbReference type="SAM" id="MobiDB-lite"/>
    </source>
</evidence>
<dbReference type="InterPro" id="IPR039804">
    <property type="entry name" value="RING-CH-C4HC3_LTN1"/>
</dbReference>
<comment type="similarity">
    <text evidence="4 16">Belongs to the LTN1 family.</text>
</comment>
<comment type="subunit">
    <text evidence="16">Component of the ribosome quality control complex (RQC).</text>
</comment>
<dbReference type="PANTHER" id="PTHR12389">
    <property type="entry name" value="ZINC FINGER PROTEIN 294"/>
    <property type="match status" value="1"/>
</dbReference>
<dbReference type="GO" id="GO:0072344">
    <property type="term" value="P:rescue of stalled ribosome"/>
    <property type="evidence" value="ECO:0007669"/>
    <property type="project" value="UniProtKB-UniRule"/>
</dbReference>
<keyword evidence="13 16" id="KW-0862">Zinc</keyword>
<comment type="subcellular location">
    <subcellularLocation>
        <location evidence="2">Cytoplasm</location>
        <location evidence="2">Cytosol</location>
    </subcellularLocation>
</comment>
<reference evidence="19 20" key="1">
    <citation type="submission" date="2019-03" db="EMBL/GenBank/DDBJ databases">
        <title>Rhodosporidium diobovatum UCD-FST 08-225 genome sequencing, assembly, and annotation.</title>
        <authorList>
            <person name="Fakankun I.U."/>
            <person name="Fristensky B."/>
            <person name="Levin D.B."/>
        </authorList>
    </citation>
    <scope>NUCLEOTIDE SEQUENCE [LARGE SCALE GENOMIC DNA]</scope>
    <source>
        <strain evidence="19 20">UCD-FST 08-225</strain>
    </source>
</reference>
<dbReference type="Pfam" id="PF22999">
    <property type="entry name" value="LTN1_E3_ligase_6th"/>
    <property type="match status" value="1"/>
</dbReference>
<dbReference type="SUPFAM" id="SSF48371">
    <property type="entry name" value="ARM repeat"/>
    <property type="match status" value="1"/>
</dbReference>
<evidence type="ECO:0000313" key="20">
    <source>
        <dbReference type="Proteomes" id="UP000311382"/>
    </source>
</evidence>
<dbReference type="SUPFAM" id="SSF57850">
    <property type="entry name" value="RING/U-box"/>
    <property type="match status" value="1"/>
</dbReference>
<dbReference type="Gene3D" id="3.30.40.10">
    <property type="entry name" value="Zinc/RING finger domain, C3HC4 (zinc finger)"/>
    <property type="match status" value="1"/>
</dbReference>
<keyword evidence="20" id="KW-1185">Reference proteome</keyword>
<dbReference type="OrthoDB" id="6108at2759"/>
<dbReference type="UniPathway" id="UPA00143"/>
<feature type="compositionally biased region" description="Low complexity" evidence="17">
    <location>
        <begin position="281"/>
        <end position="300"/>
    </location>
</feature>
<name>A0A5C5G0C1_9BASI</name>
<dbReference type="GO" id="GO:0061630">
    <property type="term" value="F:ubiquitin protein ligase activity"/>
    <property type="evidence" value="ECO:0007669"/>
    <property type="project" value="UniProtKB-UniRule"/>
</dbReference>
<keyword evidence="8 16" id="KW-0808">Transferase</keyword>
<comment type="catalytic activity">
    <reaction evidence="1 16">
        <text>S-ubiquitinyl-[E2 ubiquitin-conjugating enzyme]-L-cysteine + [acceptor protein]-L-lysine = [E2 ubiquitin-conjugating enzyme]-L-cysteine + N(6)-ubiquitinyl-[acceptor protein]-L-lysine.</text>
        <dbReference type="EC" id="2.3.2.27"/>
    </reaction>
</comment>
<dbReference type="GO" id="GO:0043023">
    <property type="term" value="F:ribosomal large subunit binding"/>
    <property type="evidence" value="ECO:0007669"/>
    <property type="project" value="TreeGrafter"/>
</dbReference>
<dbReference type="GO" id="GO:0008270">
    <property type="term" value="F:zinc ion binding"/>
    <property type="evidence" value="ECO:0007669"/>
    <property type="project" value="UniProtKB-KW"/>
</dbReference>
<comment type="function">
    <text evidence="14">E3 ubiquitin-protein ligase component of the ribosome quality control complex (RQC), a ribosome-associated complex that mediates ubiquitination and extraction of incompletely synthesized nascent chains for proteasomal degradation. Mediates ubiquitination of proteins derived from mRNAs lacking stop codons (non-stop proteins) and other translation arrest products induced by poly-lysine sequences and tandem rare codons. Ubiquitination leads to CDC48 recruitment for extraction and degradation of the incomplete translation product. May indirectly play a role in chromatin function and transcription.</text>
</comment>
<dbReference type="GO" id="GO:1990112">
    <property type="term" value="C:RQC complex"/>
    <property type="evidence" value="ECO:0007669"/>
    <property type="project" value="UniProtKB-UniRule"/>
</dbReference>
<feature type="region of interest" description="Disordered" evidence="17">
    <location>
        <begin position="1"/>
        <end position="77"/>
    </location>
</feature>
<feature type="domain" description="RING-type" evidence="18">
    <location>
        <begin position="1717"/>
        <end position="1764"/>
    </location>
</feature>
<feature type="compositionally biased region" description="Basic residues" evidence="17">
    <location>
        <begin position="55"/>
        <end position="64"/>
    </location>
</feature>
<keyword evidence="10" id="KW-0677">Repeat</keyword>
<dbReference type="PROSITE" id="PS50089">
    <property type="entry name" value="ZF_RING_2"/>
    <property type="match status" value="1"/>
</dbReference>
<evidence type="ECO:0000256" key="14">
    <source>
        <dbReference type="ARBA" id="ARBA00055150"/>
    </source>
</evidence>
<dbReference type="Proteomes" id="UP000311382">
    <property type="component" value="Unassembled WGS sequence"/>
</dbReference>
<feature type="compositionally biased region" description="Acidic residues" evidence="17">
    <location>
        <begin position="388"/>
        <end position="398"/>
    </location>
</feature>
<gene>
    <name evidence="19" type="ORF">DMC30DRAFT_183798</name>
</gene>
<protein>
    <recommendedName>
        <fullName evidence="6 16">E3 ubiquitin-protein ligase listerin</fullName>
        <ecNumber evidence="5 16">2.3.2.27</ecNumber>
    </recommendedName>
    <alternativeName>
        <fullName evidence="16">RING-type E3 ubiquitin transferase listerin</fullName>
    </alternativeName>
</protein>
<dbReference type="STRING" id="5288.A0A5C5G0C1"/>
<evidence type="ECO:0000256" key="6">
    <source>
        <dbReference type="ARBA" id="ARBA00017157"/>
    </source>
</evidence>
<dbReference type="CDD" id="cd16491">
    <property type="entry name" value="RING-CH-C4HC3_LTN1"/>
    <property type="match status" value="1"/>
</dbReference>
<dbReference type="GO" id="GO:0016567">
    <property type="term" value="P:protein ubiquitination"/>
    <property type="evidence" value="ECO:0007669"/>
    <property type="project" value="UniProtKB-UniPathway"/>
</dbReference>
<evidence type="ECO:0000256" key="15">
    <source>
        <dbReference type="PROSITE-ProRule" id="PRU00175"/>
    </source>
</evidence>
<dbReference type="EMBL" id="SOZI01000037">
    <property type="protein sequence ID" value="TNY21784.1"/>
    <property type="molecule type" value="Genomic_DNA"/>
</dbReference>
<evidence type="ECO:0000256" key="7">
    <source>
        <dbReference type="ARBA" id="ARBA00022490"/>
    </source>
</evidence>
<dbReference type="InterPro" id="IPR016024">
    <property type="entry name" value="ARM-type_fold"/>
</dbReference>
<evidence type="ECO:0000256" key="9">
    <source>
        <dbReference type="ARBA" id="ARBA00022723"/>
    </source>
</evidence>
<dbReference type="GO" id="GO:0005829">
    <property type="term" value="C:cytosol"/>
    <property type="evidence" value="ECO:0007669"/>
    <property type="project" value="UniProtKB-SubCell"/>
</dbReference>
<evidence type="ECO:0000313" key="19">
    <source>
        <dbReference type="EMBL" id="TNY21784.1"/>
    </source>
</evidence>
<evidence type="ECO:0000256" key="5">
    <source>
        <dbReference type="ARBA" id="ARBA00012483"/>
    </source>
</evidence>
<accession>A0A5C5G0C1</accession>
<keyword evidence="9 16" id="KW-0479">Metal-binding</keyword>
<dbReference type="InterPro" id="IPR054478">
    <property type="entry name" value="LTN1_UBC"/>
</dbReference>
<evidence type="ECO:0000256" key="3">
    <source>
        <dbReference type="ARBA" id="ARBA00004906"/>
    </source>
</evidence>
<dbReference type="SMART" id="SM01197">
    <property type="entry name" value="FANCL_C"/>
    <property type="match status" value="1"/>
</dbReference>
<evidence type="ECO:0000256" key="4">
    <source>
        <dbReference type="ARBA" id="ARBA00007997"/>
    </source>
</evidence>
<sequence>MAPKGKSSTSKATQKKHAAKAAKRAHKHADDLDDNGEAAAPATPQKGGGGGMQRGQKKLKKKDRLARPKQYIAPVKPKGEADPVDVYLVQRGKQVDPALLVTLRSLHKRDEVTLAKAAEALDAWIRDTLRQDHDGEGGEEWERELRQEGVVDAMSVWAHHFPRLALHPSRRLRLQVHTLHALLVSTAHPLLRETRVALLAPLWIERSDYVGAWCTAAHDSDRTVRREAKASWDAVQRPAAAPEEGEEAEGISLVEHADSIASFCFSVILGGSDPSSAPSGTSTPLGASPAPAPATSAQSSDNEDPAFLRTSALLALASLVASLPSPLPLSRETLDTLTSEDMFDLVVRAEPGTRQREQPQMVRRAVYELLGAVAGRSEDLLTEAPGTDGEDETEGDGDEGGKVAQIAARVLGNCWTEPEGWPGIVAFLRRYPHAWTLADRVLSNDDDEEEEGDADEAEKDVDAAFRASPTIKLLLQHLTLGCSSHPTQLYPTILLLLSTLPAPFSPPLPPASFSLLFESFWAAHSSRALSIGGRLALDAFASAFLECVIFSLPASASDPAFAAEQARAWIGERTWRAFLARGDDAEKPLASRRVASEFATALARLAARDDPHALDAVWDAMSGEALEAVAAKEGAALEPLAMALRAFVRHKEDKVKTRASELAALCVQKALEGVKQGDEAREERLRFVVDVADVVKGDAQVVQLLDEFALSHLPSLLATSPAALSLFSSHLKASSPSSRASIWQSILSTSPSPSVLLRLVDAVTSAGLAADLRSAEQDERLTVLAGTVLAPEAQYSSDELELLRRVMVQPQPLASASLPSILLHLAAEALAGPVSAALSTSSPTPASLDAVIAPAALLAHFIQHPDNARAALESEGTASALFDLGFLLPTCEALAVDVTGEAVAAAQQAWAGIVAVAGDEGVRVAMSALKARAADANSRASAIEVVHAAASLLDTLPSSQLSLEEVLPAQEHLDRLYADVQLVGPAPSISILDPLVPPVEPSYPTSSNPFDASFLSPYGRALLAILEVSARDHTLLRRSLWALPHLLVLSSAASDELAHPSPPSSSAGIFAPDVPQEVLERVRAAAEGASSYLLSSAANALPEGWHADTVQHLRVRDLPAPPESGGALLAVLDSLWRAAKRAPADEDPKALYAARAVSTVLSACLRYTEDGGVQDAERWLALAQNLPSAPDLSCAILYAIKPVLLETPRFERYQNELAAALAGVKPHELETKAAPLLRQLLAVAPALDAPVIFLPQQRSVFLLQAIGRWISSDERIPTEAHAPLVEVLAHLAPIVQDLSGSHWDMMFDLVEGNLDAADWEEPVTLPAVYGSCRLLTTVKELAASNKELREAVKGRINTSQELVLGLFTSRPPSTKRDQPRLLVIEAMAALVKDLPPKVLSMDKLFDQLLRLLQDRAWAVQLSSYDLLRRVVTQHVSDLVVETELDSAEELEIKLPGALVRLVEMPLVDELDDERTTAYLLAWLTAFSFFESASPRLRTAYIEQLRDSGLVTDSLLPSLFGLLSLSDRGRAFDLSPWSIDDFHLELFDAAASESLPVLAAHVYYRALQTVPSIIRSHWTSIQNLGLSRAVHAYTSKHFSPLLISDELSALRDPSSSIGQQLRDNDDFTVKVAANASEVKVVFVVDEESMEIGIKVPNEFPLAAVEVREVRKVGVTDKQWRAWLLAMQQVITSQSAAIADAILLFKRNVTLNFEGIEGCAICYSTVSTLDRTLPSKTCKTCSNRFHASCLYKWFTTSHGSTCPLCRQLF</sequence>
<dbReference type="FunFam" id="3.30.40.10:FF:000038">
    <property type="entry name" value="E3 ubiquitin-protein ligase listerin"/>
    <property type="match status" value="1"/>
</dbReference>
<evidence type="ECO:0000256" key="1">
    <source>
        <dbReference type="ARBA" id="ARBA00000900"/>
    </source>
</evidence>
<dbReference type="Pfam" id="PF22958">
    <property type="entry name" value="Ltn1_1st"/>
    <property type="match status" value="1"/>
</dbReference>
<dbReference type="Pfam" id="PF13639">
    <property type="entry name" value="zf-RING_2"/>
    <property type="match status" value="1"/>
</dbReference>
<proteinExistence type="inferred from homology"/>
<dbReference type="PANTHER" id="PTHR12389:SF0">
    <property type="entry name" value="E3 UBIQUITIN-PROTEIN LIGASE LISTERIN"/>
    <property type="match status" value="1"/>
</dbReference>
<feature type="compositionally biased region" description="Basic residues" evidence="17">
    <location>
        <begin position="13"/>
        <end position="27"/>
    </location>
</feature>
<dbReference type="InterPro" id="IPR013083">
    <property type="entry name" value="Znf_RING/FYVE/PHD"/>
</dbReference>
<comment type="caution">
    <text evidence="19">The sequence shown here is derived from an EMBL/GenBank/DDBJ whole genome shotgun (WGS) entry which is preliminary data.</text>
</comment>
<keyword evidence="12 16" id="KW-0833">Ubl conjugation pathway</keyword>
<feature type="region of interest" description="Disordered" evidence="17">
    <location>
        <begin position="378"/>
        <end position="400"/>
    </location>
</feature>
<dbReference type="InterPro" id="IPR054476">
    <property type="entry name" value="Ltn1_N"/>
</dbReference>
<comment type="pathway">
    <text evidence="3 16">Protein modification; protein ubiquitination.</text>
</comment>
<evidence type="ECO:0000256" key="10">
    <source>
        <dbReference type="ARBA" id="ARBA00022737"/>
    </source>
</evidence>